<evidence type="ECO:0000313" key="1">
    <source>
        <dbReference type="EMBL" id="TYI07589.1"/>
    </source>
</evidence>
<gene>
    <name evidence="1" type="ORF">ES332_A10G238300v1</name>
</gene>
<proteinExistence type="predicted"/>
<sequence length="49" mass="5218">MGGSDMGSGAGDCGRRWRRWDMIMGAAASTDKTCAGLEQVNQEALLELN</sequence>
<name>A0A5D2NV27_GOSTO</name>
<dbReference type="Proteomes" id="UP000322667">
    <property type="component" value="Chromosome A10"/>
</dbReference>
<keyword evidence="2" id="KW-1185">Reference proteome</keyword>
<dbReference type="EMBL" id="CM017619">
    <property type="protein sequence ID" value="TYI07589.1"/>
    <property type="molecule type" value="Genomic_DNA"/>
</dbReference>
<accession>A0A5D2NV27</accession>
<evidence type="ECO:0000313" key="2">
    <source>
        <dbReference type="Proteomes" id="UP000322667"/>
    </source>
</evidence>
<reference evidence="1 2" key="1">
    <citation type="submission" date="2019-07" db="EMBL/GenBank/DDBJ databases">
        <title>WGS assembly of Gossypium tomentosum.</title>
        <authorList>
            <person name="Chen Z.J."/>
            <person name="Sreedasyam A."/>
            <person name="Ando A."/>
            <person name="Song Q."/>
            <person name="De L."/>
            <person name="Hulse-Kemp A."/>
            <person name="Ding M."/>
            <person name="Ye W."/>
            <person name="Kirkbride R."/>
            <person name="Jenkins J."/>
            <person name="Plott C."/>
            <person name="Lovell J."/>
            <person name="Lin Y.-M."/>
            <person name="Vaughn R."/>
            <person name="Liu B."/>
            <person name="Li W."/>
            <person name="Simpson S."/>
            <person name="Scheffler B."/>
            <person name="Saski C."/>
            <person name="Grover C."/>
            <person name="Hu G."/>
            <person name="Conover J."/>
            <person name="Carlson J."/>
            <person name="Shu S."/>
            <person name="Boston L."/>
            <person name="Williams M."/>
            <person name="Peterson D."/>
            <person name="Mcgee K."/>
            <person name="Jones D."/>
            <person name="Wendel J."/>
            <person name="Stelly D."/>
            <person name="Grimwood J."/>
            <person name="Schmutz J."/>
        </authorList>
    </citation>
    <scope>NUCLEOTIDE SEQUENCE [LARGE SCALE GENOMIC DNA]</scope>
    <source>
        <strain evidence="1">7179.01</strain>
    </source>
</reference>
<dbReference type="AlphaFoldDB" id="A0A5D2NV27"/>
<protein>
    <submittedName>
        <fullName evidence="1">Uncharacterized protein</fullName>
    </submittedName>
</protein>
<organism evidence="1 2">
    <name type="scientific">Gossypium tomentosum</name>
    <name type="common">Hawaiian cotton</name>
    <name type="synonym">Gossypium sandvicense</name>
    <dbReference type="NCBI Taxonomy" id="34277"/>
    <lineage>
        <taxon>Eukaryota</taxon>
        <taxon>Viridiplantae</taxon>
        <taxon>Streptophyta</taxon>
        <taxon>Embryophyta</taxon>
        <taxon>Tracheophyta</taxon>
        <taxon>Spermatophyta</taxon>
        <taxon>Magnoliopsida</taxon>
        <taxon>eudicotyledons</taxon>
        <taxon>Gunneridae</taxon>
        <taxon>Pentapetalae</taxon>
        <taxon>rosids</taxon>
        <taxon>malvids</taxon>
        <taxon>Malvales</taxon>
        <taxon>Malvaceae</taxon>
        <taxon>Malvoideae</taxon>
        <taxon>Gossypium</taxon>
    </lineage>
</organism>